<evidence type="ECO:0000313" key="2">
    <source>
        <dbReference type="Proteomes" id="UP000642070"/>
    </source>
</evidence>
<proteinExistence type="predicted"/>
<evidence type="ECO:0000313" key="1">
    <source>
        <dbReference type="EMBL" id="GGM53568.1"/>
    </source>
</evidence>
<reference evidence="1" key="1">
    <citation type="journal article" date="2014" name="Int. J. Syst. Evol. Microbiol.">
        <title>Complete genome sequence of Corynebacterium casei LMG S-19264T (=DSM 44701T), isolated from a smear-ripened cheese.</title>
        <authorList>
            <consortium name="US DOE Joint Genome Institute (JGI-PGF)"/>
            <person name="Walter F."/>
            <person name="Albersmeier A."/>
            <person name="Kalinowski J."/>
            <person name="Ruckert C."/>
        </authorList>
    </citation>
    <scope>NUCLEOTIDE SEQUENCE</scope>
    <source>
        <strain evidence="1">JCM 19831</strain>
    </source>
</reference>
<name>A0A917X1N4_9ACTN</name>
<dbReference type="Proteomes" id="UP000642070">
    <property type="component" value="Unassembled WGS sequence"/>
</dbReference>
<reference evidence="1" key="2">
    <citation type="submission" date="2020-09" db="EMBL/GenBank/DDBJ databases">
        <authorList>
            <person name="Sun Q."/>
            <person name="Ohkuma M."/>
        </authorList>
    </citation>
    <scope>NUCLEOTIDE SEQUENCE</scope>
    <source>
        <strain evidence="1">JCM 19831</strain>
    </source>
</reference>
<dbReference type="AlphaFoldDB" id="A0A917X1N4"/>
<protein>
    <submittedName>
        <fullName evidence="1">Uncharacterized protein</fullName>
    </submittedName>
</protein>
<sequence>MSDIIQERWYAHPNDLIGGWSILNRDHPPSRLHQEQDPDARKLGCFLTEEVARHIVACHNRNLPVLRKPSLPDRLKPLSYRFPDDLAALPADDPLVKTLAARINTTFHLVSTPTIGGVIAALRELRPDGVYDPTDETLLDAAACRIGCPGPGAARLSIVRHVVNALNAEREEAAR</sequence>
<dbReference type="RefSeq" id="WP_190253701.1">
    <property type="nucleotide sequence ID" value="NZ_BMPI01000035.1"/>
</dbReference>
<dbReference type="EMBL" id="BMPI01000035">
    <property type="protein sequence ID" value="GGM53568.1"/>
    <property type="molecule type" value="Genomic_DNA"/>
</dbReference>
<gene>
    <name evidence="1" type="ORF">GCM10007977_063920</name>
</gene>
<comment type="caution">
    <text evidence="1">The sequence shown here is derived from an EMBL/GenBank/DDBJ whole genome shotgun (WGS) entry which is preliminary data.</text>
</comment>
<keyword evidence="2" id="KW-1185">Reference proteome</keyword>
<accession>A0A917X1N4</accession>
<organism evidence="1 2">
    <name type="scientific">Dactylosporangium sucinum</name>
    <dbReference type="NCBI Taxonomy" id="1424081"/>
    <lineage>
        <taxon>Bacteria</taxon>
        <taxon>Bacillati</taxon>
        <taxon>Actinomycetota</taxon>
        <taxon>Actinomycetes</taxon>
        <taxon>Micromonosporales</taxon>
        <taxon>Micromonosporaceae</taxon>
        <taxon>Dactylosporangium</taxon>
    </lineage>
</organism>